<reference evidence="1 2" key="1">
    <citation type="submission" date="2019-10" db="EMBL/GenBank/DDBJ databases">
        <title>Assembly and Annotation for the nematode Trichostrongylus colubriformis.</title>
        <authorList>
            <person name="Martin J."/>
        </authorList>
    </citation>
    <scope>NUCLEOTIDE SEQUENCE [LARGE SCALE GENOMIC DNA]</scope>
    <source>
        <strain evidence="1">G859</strain>
        <tissue evidence="1">Whole worm</tissue>
    </source>
</reference>
<evidence type="ECO:0000313" key="2">
    <source>
        <dbReference type="Proteomes" id="UP001331761"/>
    </source>
</evidence>
<comment type="caution">
    <text evidence="1">The sequence shown here is derived from an EMBL/GenBank/DDBJ whole genome shotgun (WGS) entry which is preliminary data.</text>
</comment>
<protein>
    <submittedName>
        <fullName evidence="1">Uncharacterized protein</fullName>
    </submittedName>
</protein>
<proteinExistence type="predicted"/>
<sequence>MSNVYFYELAKIVGRSTHLKRTFAGIVAQASYAIAGTKAGGLTMGPLGALIGGIMGAVYGYSNTADYDNIVVAFRALSEKEQAEVLRLLGYASVEELMRYLSTGAPRQTILDVLSNYVHQNKRS</sequence>
<keyword evidence="2" id="KW-1185">Reference proteome</keyword>
<dbReference type="Pfam" id="PF20721">
    <property type="entry name" value="C19orf12"/>
    <property type="match status" value="1"/>
</dbReference>
<dbReference type="InterPro" id="IPR033369">
    <property type="entry name" value="C19orf12"/>
</dbReference>
<dbReference type="EMBL" id="WIXE01007887">
    <property type="protein sequence ID" value="KAK5979885.1"/>
    <property type="molecule type" value="Genomic_DNA"/>
</dbReference>
<accession>A0AAN8FYU8</accession>
<gene>
    <name evidence="1" type="ORF">GCK32_018167</name>
</gene>
<name>A0AAN8FYU8_TRICO</name>
<dbReference type="Proteomes" id="UP001331761">
    <property type="component" value="Unassembled WGS sequence"/>
</dbReference>
<dbReference type="AlphaFoldDB" id="A0AAN8FYU8"/>
<organism evidence="1 2">
    <name type="scientific">Trichostrongylus colubriformis</name>
    <name type="common">Black scour worm</name>
    <dbReference type="NCBI Taxonomy" id="6319"/>
    <lineage>
        <taxon>Eukaryota</taxon>
        <taxon>Metazoa</taxon>
        <taxon>Ecdysozoa</taxon>
        <taxon>Nematoda</taxon>
        <taxon>Chromadorea</taxon>
        <taxon>Rhabditida</taxon>
        <taxon>Rhabditina</taxon>
        <taxon>Rhabditomorpha</taxon>
        <taxon>Strongyloidea</taxon>
        <taxon>Trichostrongylidae</taxon>
        <taxon>Trichostrongylus</taxon>
    </lineage>
</organism>
<evidence type="ECO:0000313" key="1">
    <source>
        <dbReference type="EMBL" id="KAK5979885.1"/>
    </source>
</evidence>